<dbReference type="PANTHER" id="PTHR30024">
    <property type="entry name" value="ALIPHATIC SULFONATES-BINDING PROTEIN-RELATED"/>
    <property type="match status" value="1"/>
</dbReference>
<dbReference type="GeneID" id="31000168"/>
<evidence type="ECO:0000313" key="5">
    <source>
        <dbReference type="EMBL" id="OKL63812.1"/>
    </source>
</evidence>
<evidence type="ECO:0000259" key="4">
    <source>
        <dbReference type="Pfam" id="PF22384"/>
    </source>
</evidence>
<dbReference type="PANTHER" id="PTHR30024:SF47">
    <property type="entry name" value="TAURINE-BINDING PERIPLASMIC PROTEIN"/>
    <property type="match status" value="1"/>
</dbReference>
<reference evidence="5 6" key="1">
    <citation type="submission" date="2015-06" db="EMBL/GenBank/DDBJ databases">
        <title>Talaromyces atroroseus IBT 11181 draft genome.</title>
        <authorList>
            <person name="Rasmussen K.B."/>
            <person name="Rasmussen S."/>
            <person name="Petersen B."/>
            <person name="Sicheritz-Ponten T."/>
            <person name="Mortensen U.H."/>
            <person name="Thrane U."/>
        </authorList>
    </citation>
    <scope>NUCLEOTIDE SEQUENCE [LARGE SCALE GENOMIC DNA]</scope>
    <source>
        <strain evidence="5 6">IBT 11181</strain>
    </source>
</reference>
<dbReference type="RefSeq" id="XP_020123933.1">
    <property type="nucleotide sequence ID" value="XM_020260217.1"/>
</dbReference>
<keyword evidence="6" id="KW-1185">Reference proteome</keyword>
<dbReference type="OrthoDB" id="1363at2759"/>
<comment type="similarity">
    <text evidence="2">Belongs to the bacterial solute-binding protein SsuA/TauA family.</text>
</comment>
<dbReference type="GO" id="GO:0042597">
    <property type="term" value="C:periplasmic space"/>
    <property type="evidence" value="ECO:0007669"/>
    <property type="project" value="UniProtKB-SubCell"/>
</dbReference>
<dbReference type="Proteomes" id="UP000214365">
    <property type="component" value="Unassembled WGS sequence"/>
</dbReference>
<dbReference type="Pfam" id="PF22384">
    <property type="entry name" value="PBP2_Ca3427_like"/>
    <property type="match status" value="1"/>
</dbReference>
<dbReference type="AlphaFoldDB" id="A0A225AQA7"/>
<dbReference type="SUPFAM" id="SSF53850">
    <property type="entry name" value="Periplasmic binding protein-like II"/>
    <property type="match status" value="1"/>
</dbReference>
<comment type="caution">
    <text evidence="5">The sequence shown here is derived from an EMBL/GenBank/DDBJ whole genome shotgun (WGS) entry which is preliminary data.</text>
</comment>
<protein>
    <recommendedName>
        <fullName evidence="4">Ca3427-like PBP 2 domain-containing protein</fullName>
    </recommendedName>
</protein>
<dbReference type="EMBL" id="LFMY01000001">
    <property type="protein sequence ID" value="OKL63812.1"/>
    <property type="molecule type" value="Genomic_DNA"/>
</dbReference>
<organism evidence="5 6">
    <name type="scientific">Talaromyces atroroseus</name>
    <dbReference type="NCBI Taxonomy" id="1441469"/>
    <lineage>
        <taxon>Eukaryota</taxon>
        <taxon>Fungi</taxon>
        <taxon>Dikarya</taxon>
        <taxon>Ascomycota</taxon>
        <taxon>Pezizomycotina</taxon>
        <taxon>Eurotiomycetes</taxon>
        <taxon>Eurotiomycetidae</taxon>
        <taxon>Eurotiales</taxon>
        <taxon>Trichocomaceae</taxon>
        <taxon>Talaromyces</taxon>
        <taxon>Talaromyces sect. Trachyspermi</taxon>
    </lineage>
</organism>
<evidence type="ECO:0000313" key="6">
    <source>
        <dbReference type="Proteomes" id="UP000214365"/>
    </source>
</evidence>
<feature type="domain" description="Ca3427-like PBP 2" evidence="4">
    <location>
        <begin position="103"/>
        <end position="196"/>
    </location>
</feature>
<proteinExistence type="inferred from homology"/>
<evidence type="ECO:0000256" key="3">
    <source>
        <dbReference type="ARBA" id="ARBA00022729"/>
    </source>
</evidence>
<evidence type="ECO:0000256" key="1">
    <source>
        <dbReference type="ARBA" id="ARBA00004418"/>
    </source>
</evidence>
<dbReference type="InterPro" id="IPR054364">
    <property type="entry name" value="Ca3427-like_PBP2"/>
</dbReference>
<keyword evidence="3" id="KW-0732">Signal</keyword>
<comment type="subcellular location">
    <subcellularLocation>
        <location evidence="1">Periplasm</location>
    </subcellularLocation>
</comment>
<dbReference type="Gene3D" id="3.40.190.10">
    <property type="entry name" value="Periplasmic binding protein-like II"/>
    <property type="match status" value="2"/>
</dbReference>
<sequence>MATPKKHIRVGYVPEHYLAPLHLAIRDSSYADLPFKLTLVPFPAGTGHMITSLRADEIDVAIGLTEGWVAGLTSKQQLKDRSSATDDGGYKIVGQLVETPLRWAIVTGNNRSELNGVNDLKDSRVGVSRMGSGSHIMSFVLSQQQGWAVESLKPVILGPFAGLRDGVTSTTESSSEGDKAEFFMWEHFTTKPYFQPSDPSSTTPPPLKKIGEIYTPWPSWLIVASTKTFPSPESDETLQALFGLLDKGIVQFESKPDEVIRLLGTGDFGCTYAEDDAREWMKATRFVKTTKGLSSEIVKTTVDVLKVAGVIDQGLPLDVALQRVTGISR</sequence>
<evidence type="ECO:0000256" key="2">
    <source>
        <dbReference type="ARBA" id="ARBA00010742"/>
    </source>
</evidence>
<accession>A0A225AQA7</accession>
<gene>
    <name evidence="5" type="ORF">UA08_00413</name>
</gene>
<name>A0A225AQA7_TALAT</name>